<evidence type="ECO:0000313" key="1">
    <source>
        <dbReference type="EMBL" id="HJH11687.1"/>
    </source>
</evidence>
<reference evidence="1" key="1">
    <citation type="journal article" date="2021" name="PeerJ">
        <title>Extensive microbial diversity within the chicken gut microbiome revealed by metagenomics and culture.</title>
        <authorList>
            <person name="Gilroy R."/>
            <person name="Ravi A."/>
            <person name="Getino M."/>
            <person name="Pursley I."/>
            <person name="Horton D.L."/>
            <person name="Alikhan N.F."/>
            <person name="Baker D."/>
            <person name="Gharbi K."/>
            <person name="Hall N."/>
            <person name="Watson M."/>
            <person name="Adriaenssens E.M."/>
            <person name="Foster-Nyarko E."/>
            <person name="Jarju S."/>
            <person name="Secka A."/>
            <person name="Antonio M."/>
            <person name="Oren A."/>
            <person name="Chaudhuri R.R."/>
            <person name="La Ragione R."/>
            <person name="Hildebrand F."/>
            <person name="Pallen M.J."/>
        </authorList>
    </citation>
    <scope>NUCLEOTIDE SEQUENCE</scope>
    <source>
        <strain evidence="1">CHK160-4876</strain>
    </source>
</reference>
<name>A0A921T5K7_9BACL</name>
<reference evidence="1" key="2">
    <citation type="submission" date="2021-09" db="EMBL/GenBank/DDBJ databases">
        <authorList>
            <person name="Gilroy R."/>
        </authorList>
    </citation>
    <scope>NUCLEOTIDE SEQUENCE</scope>
    <source>
        <strain evidence="1">CHK160-4876</strain>
    </source>
</reference>
<evidence type="ECO:0000313" key="2">
    <source>
        <dbReference type="Proteomes" id="UP000700212"/>
    </source>
</evidence>
<dbReference type="AlphaFoldDB" id="A0A921T5K7"/>
<sequence length="295" mass="33257">MATFIYMCDVIQEEELLLHRIQPGDEANHANIVFVIRTGEQLSNAVLEVIKDQELVWSSALRQTPKLNFDAMLPIVPRAHLLYKAEQRFDKLAVLPNGGKCVIQLTDNGKVLRKRTILFTSLEQDLYHTDNYADFADDSFAADMMQTVEEHDYHGTYTKYESDDFTDIEAKSFGDGVAHEVAAEDLSAHGLDVSDYTEVPIEYLTKEDVPAIAEEEPMIDLSQIDPNCIVDIEAQSFGDGIDDDEVTEDLSAHGLDVSDYGEVAIEYIAKEDVPEEEEEPELDMKKVNFDNIQDI</sequence>
<organism evidence="1 2">
    <name type="scientific">Metalysinibacillus jejuensis</name>
    <dbReference type="NCBI Taxonomy" id="914327"/>
    <lineage>
        <taxon>Bacteria</taxon>
        <taxon>Bacillati</taxon>
        <taxon>Bacillota</taxon>
        <taxon>Bacilli</taxon>
        <taxon>Bacillales</taxon>
        <taxon>Caryophanaceae</taxon>
        <taxon>Metalysinibacillus</taxon>
    </lineage>
</organism>
<gene>
    <name evidence="1" type="ORF">K8V30_08420</name>
</gene>
<protein>
    <submittedName>
        <fullName evidence="1">Uncharacterized protein</fullName>
    </submittedName>
</protein>
<comment type="caution">
    <text evidence="1">The sequence shown here is derived from an EMBL/GenBank/DDBJ whole genome shotgun (WGS) entry which is preliminary data.</text>
</comment>
<dbReference type="Proteomes" id="UP000700212">
    <property type="component" value="Unassembled WGS sequence"/>
</dbReference>
<proteinExistence type="predicted"/>
<accession>A0A921T5K7</accession>
<dbReference type="EMBL" id="DYTV01000109">
    <property type="protein sequence ID" value="HJH11687.1"/>
    <property type="molecule type" value="Genomic_DNA"/>
</dbReference>